<evidence type="ECO:0000313" key="2">
    <source>
        <dbReference type="Proteomes" id="UP000037069"/>
    </source>
</evidence>
<proteinExistence type="predicted"/>
<dbReference type="AlphaFoldDB" id="A0A0L0C1F6"/>
<gene>
    <name evidence="1" type="ORF">FF38_12516</name>
</gene>
<protein>
    <submittedName>
        <fullName evidence="1">Uncharacterized protein</fullName>
    </submittedName>
</protein>
<dbReference type="Proteomes" id="UP000037069">
    <property type="component" value="Unassembled WGS sequence"/>
</dbReference>
<dbReference type="EMBL" id="JRES01001013">
    <property type="protein sequence ID" value="KNC26120.1"/>
    <property type="molecule type" value="Genomic_DNA"/>
</dbReference>
<evidence type="ECO:0000313" key="1">
    <source>
        <dbReference type="EMBL" id="KNC26120.1"/>
    </source>
</evidence>
<name>A0A0L0C1F6_LUCCU</name>
<keyword evidence="2" id="KW-1185">Reference proteome</keyword>
<comment type="caution">
    <text evidence="1">The sequence shown here is derived from an EMBL/GenBank/DDBJ whole genome shotgun (WGS) entry which is preliminary data.</text>
</comment>
<organism evidence="1 2">
    <name type="scientific">Lucilia cuprina</name>
    <name type="common">Green bottle fly</name>
    <name type="synonym">Australian sheep blowfly</name>
    <dbReference type="NCBI Taxonomy" id="7375"/>
    <lineage>
        <taxon>Eukaryota</taxon>
        <taxon>Metazoa</taxon>
        <taxon>Ecdysozoa</taxon>
        <taxon>Arthropoda</taxon>
        <taxon>Hexapoda</taxon>
        <taxon>Insecta</taxon>
        <taxon>Pterygota</taxon>
        <taxon>Neoptera</taxon>
        <taxon>Endopterygota</taxon>
        <taxon>Diptera</taxon>
        <taxon>Brachycera</taxon>
        <taxon>Muscomorpha</taxon>
        <taxon>Oestroidea</taxon>
        <taxon>Calliphoridae</taxon>
        <taxon>Luciliinae</taxon>
        <taxon>Lucilia</taxon>
    </lineage>
</organism>
<reference evidence="1 2" key="1">
    <citation type="journal article" date="2015" name="Nat. Commun.">
        <title>Lucilia cuprina genome unlocks parasitic fly biology to underpin future interventions.</title>
        <authorList>
            <person name="Anstead C.A."/>
            <person name="Korhonen P.K."/>
            <person name="Young N.D."/>
            <person name="Hall R.S."/>
            <person name="Jex A.R."/>
            <person name="Murali S.C."/>
            <person name="Hughes D.S."/>
            <person name="Lee S.F."/>
            <person name="Perry T."/>
            <person name="Stroehlein A.J."/>
            <person name="Ansell B.R."/>
            <person name="Breugelmans B."/>
            <person name="Hofmann A."/>
            <person name="Qu J."/>
            <person name="Dugan S."/>
            <person name="Lee S.L."/>
            <person name="Chao H."/>
            <person name="Dinh H."/>
            <person name="Han Y."/>
            <person name="Doddapaneni H.V."/>
            <person name="Worley K.C."/>
            <person name="Muzny D.M."/>
            <person name="Ioannidis P."/>
            <person name="Waterhouse R.M."/>
            <person name="Zdobnov E.M."/>
            <person name="James P.J."/>
            <person name="Bagnall N.H."/>
            <person name="Kotze A.C."/>
            <person name="Gibbs R.A."/>
            <person name="Richards S."/>
            <person name="Batterham P."/>
            <person name="Gasser R.B."/>
        </authorList>
    </citation>
    <scope>NUCLEOTIDE SEQUENCE [LARGE SCALE GENOMIC DNA]</scope>
    <source>
        <strain evidence="1 2">LS</strain>
        <tissue evidence="1">Full body</tissue>
    </source>
</reference>
<accession>A0A0L0C1F6</accession>
<sequence length="79" mass="9160">MELLKQLGEENLQYGKTQSITNVNWIDYEKETQFIADKCRFFGKELPIFLQIYLAALPTALVEILYLGEIFTVRALIDS</sequence>